<dbReference type="GO" id="GO:0051011">
    <property type="term" value="F:microtubule minus-end binding"/>
    <property type="evidence" value="ECO:0007669"/>
    <property type="project" value="TreeGrafter"/>
</dbReference>
<dbReference type="GO" id="GO:0031122">
    <property type="term" value="P:cytoplasmic microtubule organization"/>
    <property type="evidence" value="ECO:0007669"/>
    <property type="project" value="TreeGrafter"/>
</dbReference>
<dbReference type="Pfam" id="PF17681">
    <property type="entry name" value="GCP_N_terminal"/>
    <property type="match status" value="1"/>
</dbReference>
<evidence type="ECO:0000256" key="1">
    <source>
        <dbReference type="ARBA" id="ARBA00004245"/>
    </source>
</evidence>
<dbReference type="GO" id="GO:0007020">
    <property type="term" value="P:microtubule nucleation"/>
    <property type="evidence" value="ECO:0007669"/>
    <property type="project" value="InterPro"/>
</dbReference>
<dbReference type="GO" id="GO:0051321">
    <property type="term" value="P:meiotic cell cycle"/>
    <property type="evidence" value="ECO:0007669"/>
    <property type="project" value="TreeGrafter"/>
</dbReference>
<evidence type="ECO:0000259" key="8">
    <source>
        <dbReference type="Pfam" id="PF17681"/>
    </source>
</evidence>
<dbReference type="GO" id="GO:0000922">
    <property type="term" value="C:spindle pole"/>
    <property type="evidence" value="ECO:0007669"/>
    <property type="project" value="InterPro"/>
</dbReference>
<dbReference type="GO" id="GO:0000278">
    <property type="term" value="P:mitotic cell cycle"/>
    <property type="evidence" value="ECO:0007669"/>
    <property type="project" value="TreeGrafter"/>
</dbReference>
<feature type="compositionally biased region" description="Basic and acidic residues" evidence="6">
    <location>
        <begin position="756"/>
        <end position="766"/>
    </location>
</feature>
<proteinExistence type="inferred from homology"/>
<protein>
    <submittedName>
        <fullName evidence="9">Uncharacterized protein</fullName>
    </submittedName>
</protein>
<feature type="domain" description="Gamma tubulin complex component protein N-terminal" evidence="8">
    <location>
        <begin position="190"/>
        <end position="492"/>
    </location>
</feature>
<evidence type="ECO:0000256" key="6">
    <source>
        <dbReference type="SAM" id="MobiDB-lite"/>
    </source>
</evidence>
<sequence>MEERGEQVAALVRELVLRILPGDGTRDLTTERAYRYAMRIVGSRITPSLANDEAAMAESIKRQLVHEGRSADALTFADLYRRYAAQQGIVNKWGVLYLLKAVGEDRRRERVGHFASTISAPAAAGGLPALPPENYSGRKTLETSKTLDQAAPQGGVLLLSKDPENARVAALREYVDVCRDEAEVTEGALVKDVLYTCQGIDGRFIKFDRDLDGFAVTESCRLPRTTRVLIRRLCEIGWLYKKVKDYISESVEHGPIEAIGTVGQAFCASLQEELSDFYKLLAVLEAQVHNPIPVMGESKSPANYLSLRRLMVWLAEPAVRMRLMAVLVDDCRNLRGGAMAGAIHMHAQHGDPLVRDFMKRLLRRVCSSLFEMVRSWVLEGELNDIYSEFFVVGQSVKAEALWRDGYQLHCAMLPSFIPEPLAKRILRTGKSINFLRVCCEDQGWADAAAEAAAAAGTSTRRGGLGYGETEALETLVVEAAKRIDRHLIEIMYGRYKFREHCLAIKRYLLLGQGDFIQYLMDIVGPDLSQPANTISSFKLAGLLESAIRSSNAQYDDSDILDRLRVKMMPHNSGDRGWDVFSLEYNVKDPLNTIFTESVMARYLKIFNFLWKLRRVEHALSATWQTMKPNCTIARLFATKDGGGKLQLVAVLRRCQTLRNEMNHFVTNLQYYIMFEVLEYSWADFLDEMEQARDLDELIVAHEKYLNSIVEKSLLGERSQHLCKTLFALFDLILRFRNHADRLYESARELQARGEPLSRYKSKKEPQKLGQWVGGGRKSSSQLTGDFLRTLGEEMDAIAVEHLSLLEGFIAQLPLQQHVDLKFLSFRLDFTEFYSQQHVNTHSTSVRSRRTSLKGGKQSPST</sequence>
<dbReference type="EMBL" id="GCKF01035463">
    <property type="protein sequence ID" value="JAG96957.1"/>
    <property type="molecule type" value="Transcribed_RNA"/>
</dbReference>
<evidence type="ECO:0000256" key="3">
    <source>
        <dbReference type="ARBA" id="ARBA00022490"/>
    </source>
</evidence>
<dbReference type="InterPro" id="IPR041470">
    <property type="entry name" value="GCP_N"/>
</dbReference>
<evidence type="ECO:0000256" key="2">
    <source>
        <dbReference type="ARBA" id="ARBA00010337"/>
    </source>
</evidence>
<dbReference type="Pfam" id="PF04130">
    <property type="entry name" value="GCP_C_terminal"/>
    <property type="match status" value="1"/>
</dbReference>
<dbReference type="AlphaFoldDB" id="A0A0D6QZG6"/>
<comment type="subcellular location">
    <subcellularLocation>
        <location evidence="1">Cytoplasm</location>
        <location evidence="1">Cytoskeleton</location>
    </subcellularLocation>
</comment>
<feature type="domain" description="Gamma tubulin complex component C-terminal" evidence="7">
    <location>
        <begin position="498"/>
        <end position="833"/>
    </location>
</feature>
<keyword evidence="4" id="KW-0493">Microtubule</keyword>
<keyword evidence="5" id="KW-0206">Cytoskeleton</keyword>
<accession>A0A0D6QZG6</accession>
<evidence type="ECO:0000256" key="5">
    <source>
        <dbReference type="ARBA" id="ARBA00023212"/>
    </source>
</evidence>
<keyword evidence="3" id="KW-0963">Cytoplasm</keyword>
<evidence type="ECO:0000313" key="9">
    <source>
        <dbReference type="EMBL" id="JAG96957.1"/>
    </source>
</evidence>
<dbReference type="Gene3D" id="1.20.120.1900">
    <property type="entry name" value="Gamma-tubulin complex, C-terminal domain"/>
    <property type="match status" value="1"/>
</dbReference>
<feature type="region of interest" description="Disordered" evidence="6">
    <location>
        <begin position="756"/>
        <end position="780"/>
    </location>
</feature>
<dbReference type="InterPro" id="IPR042241">
    <property type="entry name" value="GCP_C_sf"/>
</dbReference>
<reference evidence="9" key="1">
    <citation type="submission" date="2015-03" db="EMBL/GenBank/DDBJ databases">
        <title>A transcriptome of Araucaria cunninghamii, an australian fine timber species.</title>
        <authorList>
            <person name="Jing Yi C.J.Y."/>
            <person name="Yin San L.Y.S."/>
            <person name="Abdul Karim S.S."/>
            <person name="Wan Azmi N.N."/>
            <person name="Hercus R.R."/>
            <person name="Croft L.L."/>
        </authorList>
    </citation>
    <scope>NUCLEOTIDE SEQUENCE</scope>
    <source>
        <strain evidence="9">MI0301</strain>
        <tissue evidence="9">Leaf</tissue>
    </source>
</reference>
<comment type="similarity">
    <text evidence="2">Belongs to the TUBGCP family.</text>
</comment>
<dbReference type="GO" id="GO:0000930">
    <property type="term" value="C:gamma-tubulin complex"/>
    <property type="evidence" value="ECO:0007669"/>
    <property type="project" value="TreeGrafter"/>
</dbReference>
<name>A0A0D6QZG6_ARACU</name>
<dbReference type="GO" id="GO:0005874">
    <property type="term" value="C:microtubule"/>
    <property type="evidence" value="ECO:0007669"/>
    <property type="project" value="UniProtKB-KW"/>
</dbReference>
<dbReference type="GO" id="GO:0051225">
    <property type="term" value="P:spindle assembly"/>
    <property type="evidence" value="ECO:0007669"/>
    <property type="project" value="TreeGrafter"/>
</dbReference>
<dbReference type="InterPro" id="IPR040457">
    <property type="entry name" value="GCP_C"/>
</dbReference>
<dbReference type="PANTHER" id="PTHR19302">
    <property type="entry name" value="GAMMA TUBULIN COMPLEX PROTEIN"/>
    <property type="match status" value="1"/>
</dbReference>
<dbReference type="PANTHER" id="PTHR19302:SF14">
    <property type="entry name" value="GAMMA-TUBULIN COMPLEX COMPONENT 3"/>
    <property type="match status" value="1"/>
</dbReference>
<dbReference type="GO" id="GO:0043015">
    <property type="term" value="F:gamma-tubulin binding"/>
    <property type="evidence" value="ECO:0007669"/>
    <property type="project" value="InterPro"/>
</dbReference>
<evidence type="ECO:0000256" key="4">
    <source>
        <dbReference type="ARBA" id="ARBA00022701"/>
    </source>
</evidence>
<evidence type="ECO:0000259" key="7">
    <source>
        <dbReference type="Pfam" id="PF04130"/>
    </source>
</evidence>
<dbReference type="InterPro" id="IPR007259">
    <property type="entry name" value="GCP"/>
</dbReference>
<organism evidence="9">
    <name type="scientific">Araucaria cunninghamii</name>
    <name type="common">Hoop pine</name>
    <name type="synonym">Moreton Bay pine</name>
    <dbReference type="NCBI Taxonomy" id="56994"/>
    <lineage>
        <taxon>Eukaryota</taxon>
        <taxon>Viridiplantae</taxon>
        <taxon>Streptophyta</taxon>
        <taxon>Embryophyta</taxon>
        <taxon>Tracheophyta</taxon>
        <taxon>Spermatophyta</taxon>
        <taxon>Pinopsida</taxon>
        <taxon>Pinidae</taxon>
        <taxon>Conifers II</taxon>
        <taxon>Araucariales</taxon>
        <taxon>Araucariaceae</taxon>
        <taxon>Araucaria</taxon>
    </lineage>
</organism>